<organism evidence="2 3">
    <name type="scientific">Dermatophagoides pteronyssinus</name>
    <name type="common">European house dust mite</name>
    <dbReference type="NCBI Taxonomy" id="6956"/>
    <lineage>
        <taxon>Eukaryota</taxon>
        <taxon>Metazoa</taxon>
        <taxon>Ecdysozoa</taxon>
        <taxon>Arthropoda</taxon>
        <taxon>Chelicerata</taxon>
        <taxon>Arachnida</taxon>
        <taxon>Acari</taxon>
        <taxon>Acariformes</taxon>
        <taxon>Sarcoptiformes</taxon>
        <taxon>Astigmata</taxon>
        <taxon>Psoroptidia</taxon>
        <taxon>Analgoidea</taxon>
        <taxon>Pyroglyphidae</taxon>
        <taxon>Dermatophagoidinae</taxon>
        <taxon>Dermatophagoides</taxon>
    </lineage>
</organism>
<feature type="compositionally biased region" description="Polar residues" evidence="1">
    <location>
        <begin position="392"/>
        <end position="401"/>
    </location>
</feature>
<feature type="region of interest" description="Disordered" evidence="1">
    <location>
        <begin position="550"/>
        <end position="642"/>
    </location>
</feature>
<dbReference type="Proteomes" id="UP000887458">
    <property type="component" value="Unassembled WGS sequence"/>
</dbReference>
<dbReference type="EMBL" id="NJHN03000112">
    <property type="protein sequence ID" value="KAH9414232.1"/>
    <property type="molecule type" value="Genomic_DNA"/>
</dbReference>
<feature type="compositionally biased region" description="Polar residues" evidence="1">
    <location>
        <begin position="114"/>
        <end position="126"/>
    </location>
</feature>
<gene>
    <name evidence="2" type="ORF">DERP_008427</name>
</gene>
<reference evidence="2 3" key="2">
    <citation type="journal article" date="2022" name="Mol. Biol. Evol.">
        <title>Comparative Genomics Reveals Insights into the Divergent Evolution of Astigmatic Mites and Household Pest Adaptations.</title>
        <authorList>
            <person name="Xiong Q."/>
            <person name="Wan A.T."/>
            <person name="Liu X."/>
            <person name="Fung C.S."/>
            <person name="Xiao X."/>
            <person name="Malainual N."/>
            <person name="Hou J."/>
            <person name="Wang L."/>
            <person name="Wang M."/>
            <person name="Yang K.Y."/>
            <person name="Cui Y."/>
            <person name="Leung E.L."/>
            <person name="Nong W."/>
            <person name="Shin S.K."/>
            <person name="Au S.W."/>
            <person name="Jeong K.Y."/>
            <person name="Chew F.T."/>
            <person name="Hui J.H."/>
            <person name="Leung T.F."/>
            <person name="Tungtrongchitr A."/>
            <person name="Zhong N."/>
            <person name="Liu Z."/>
            <person name="Tsui S.K."/>
        </authorList>
    </citation>
    <scope>NUCLEOTIDE SEQUENCE [LARGE SCALE GENOMIC DNA]</scope>
    <source>
        <strain evidence="2">Derp</strain>
    </source>
</reference>
<feature type="compositionally biased region" description="Low complexity" evidence="1">
    <location>
        <begin position="127"/>
        <end position="143"/>
    </location>
</feature>
<keyword evidence="3" id="KW-1185">Reference proteome</keyword>
<feature type="compositionally biased region" description="Low complexity" evidence="1">
    <location>
        <begin position="615"/>
        <end position="642"/>
    </location>
</feature>
<evidence type="ECO:0008006" key="4">
    <source>
        <dbReference type="Google" id="ProtNLM"/>
    </source>
</evidence>
<evidence type="ECO:0000313" key="3">
    <source>
        <dbReference type="Proteomes" id="UP000887458"/>
    </source>
</evidence>
<accession>A0ABQ8IV84</accession>
<comment type="caution">
    <text evidence="2">The sequence shown here is derived from an EMBL/GenBank/DDBJ whole genome shotgun (WGS) entry which is preliminary data.</text>
</comment>
<evidence type="ECO:0000256" key="1">
    <source>
        <dbReference type="SAM" id="MobiDB-lite"/>
    </source>
</evidence>
<evidence type="ECO:0000313" key="2">
    <source>
        <dbReference type="EMBL" id="KAH9414232.1"/>
    </source>
</evidence>
<name>A0ABQ8IV84_DERPT</name>
<protein>
    <recommendedName>
        <fullName evidence="4">Mediator of RNA polymerase II transcription subunit 26</fullName>
    </recommendedName>
</protein>
<sequence>MKMYQFRIVITLFVLAIYWPSGSYGFFWPLTALFGSKSASTAPVNNGELPEIILRPYVASDSNDLNQLSSPLSSPSSSNFFGSDVSSSSLQTQQFPQQQQQQQTQSNYGYFNMDGSTSVYSGSNSHQQQQQQQLEQTFQSQQQIEQIPLEQSPVHSIISNEQQQQQPQQQQQSQEPAAISSYFFNPANLFDSKRFSYINRFKHQRQPQQPMSTSSTTKYVSSPNIDQNQYLIIPKPSASSNVEQQMPIPQQKHSANNWVYVSPVNKLNSQQQPILLEAYFQDPSIQQQFQQNYQVGSIKGLIGKTGKQRTSATANGNSVKMPLLSWLSIPSPNQIHLPLQWFKAKSTQQQNVDNQMNIDEQPQSQPQHYYSSTIQHQKPLYGYTSPSSSNYFTQSVINNGNSVGSKQPSPQQVQSSSSNRLLTGTLHSPQQSSALQFWVETDRQPGRVIFPKPTITTTGQYSPQQPYQTIQDYQPIRTGSSQAAVSQVEPNQDLGGWDSIQMADIVKPGQHQSLLQQQQQENGETMDSNIIETMMPSASSDQSVVMNETVPANQQQQQQQQARETITGQQQQQQQSHRVVYQQQNSSQSINSTTPLPLPTTPTSNSRALYNHHPQFQSIYQMIQQSQQQQQQQQQENSASQT</sequence>
<feature type="compositionally biased region" description="Low complexity" evidence="1">
    <location>
        <begin position="402"/>
        <end position="418"/>
    </location>
</feature>
<feature type="compositionally biased region" description="Low complexity" evidence="1">
    <location>
        <begin position="65"/>
        <end position="106"/>
    </location>
</feature>
<feature type="region of interest" description="Disordered" evidence="1">
    <location>
        <begin position="392"/>
        <end position="425"/>
    </location>
</feature>
<proteinExistence type="predicted"/>
<reference evidence="2 3" key="1">
    <citation type="journal article" date="2018" name="J. Allergy Clin. Immunol.">
        <title>High-quality assembly of Dermatophagoides pteronyssinus genome and transcriptome reveals a wide range of novel allergens.</title>
        <authorList>
            <person name="Liu X.Y."/>
            <person name="Yang K.Y."/>
            <person name="Wang M.Q."/>
            <person name="Kwok J.S."/>
            <person name="Zeng X."/>
            <person name="Yang Z."/>
            <person name="Xiao X.J."/>
            <person name="Lau C.P."/>
            <person name="Li Y."/>
            <person name="Huang Z.M."/>
            <person name="Ba J.G."/>
            <person name="Yim A.K."/>
            <person name="Ouyang C.Y."/>
            <person name="Ngai S.M."/>
            <person name="Chan T.F."/>
            <person name="Leung E.L."/>
            <person name="Liu L."/>
            <person name="Liu Z.G."/>
            <person name="Tsui S.K."/>
        </authorList>
    </citation>
    <scope>NUCLEOTIDE SEQUENCE [LARGE SCALE GENOMIC DNA]</scope>
    <source>
        <strain evidence="2">Derp</strain>
    </source>
</reference>
<feature type="region of interest" description="Disordered" evidence="1">
    <location>
        <begin position="65"/>
        <end position="143"/>
    </location>
</feature>
<feature type="compositionally biased region" description="Low complexity" evidence="1">
    <location>
        <begin position="554"/>
        <end position="595"/>
    </location>
</feature>